<dbReference type="InterPro" id="IPR051275">
    <property type="entry name" value="Cell_adhesion_signaling"/>
</dbReference>
<keyword evidence="3 8" id="KW-1133">Transmembrane helix</keyword>
<reference evidence="10 11" key="1">
    <citation type="journal article" date="2019" name="Sci. Data">
        <title>Hybrid genome assembly and annotation of Danionella translucida.</title>
        <authorList>
            <person name="Kadobianskyi M."/>
            <person name="Schulze L."/>
            <person name="Schuelke M."/>
            <person name="Judkewitz B."/>
        </authorList>
    </citation>
    <scope>NUCLEOTIDE SEQUENCE [LARGE SCALE GENOMIC DNA]</scope>
    <source>
        <strain evidence="10 11">Bolton</strain>
    </source>
</reference>
<evidence type="ECO:0000256" key="2">
    <source>
        <dbReference type="ARBA" id="ARBA00022692"/>
    </source>
</evidence>
<feature type="domain" description="Ig-like" evidence="9">
    <location>
        <begin position="884"/>
        <end position="967"/>
    </location>
</feature>
<dbReference type="GO" id="GO:0005886">
    <property type="term" value="C:plasma membrane"/>
    <property type="evidence" value="ECO:0007669"/>
    <property type="project" value="TreeGrafter"/>
</dbReference>
<keyword evidence="5" id="KW-1015">Disulfide bond</keyword>
<accession>A0A553QTX4</accession>
<feature type="domain" description="Ig-like" evidence="9">
    <location>
        <begin position="279"/>
        <end position="394"/>
    </location>
</feature>
<evidence type="ECO:0000256" key="8">
    <source>
        <dbReference type="SAM" id="Phobius"/>
    </source>
</evidence>
<keyword evidence="6" id="KW-0325">Glycoprotein</keyword>
<dbReference type="Proteomes" id="UP000316079">
    <property type="component" value="Unassembled WGS sequence"/>
</dbReference>
<dbReference type="GO" id="GO:0005911">
    <property type="term" value="C:cell-cell junction"/>
    <property type="evidence" value="ECO:0007669"/>
    <property type="project" value="TreeGrafter"/>
</dbReference>
<evidence type="ECO:0000256" key="7">
    <source>
        <dbReference type="ARBA" id="ARBA00023319"/>
    </source>
</evidence>
<dbReference type="InterPro" id="IPR003598">
    <property type="entry name" value="Ig_sub2"/>
</dbReference>
<evidence type="ECO:0000313" key="11">
    <source>
        <dbReference type="Proteomes" id="UP000316079"/>
    </source>
</evidence>
<evidence type="ECO:0000256" key="6">
    <source>
        <dbReference type="ARBA" id="ARBA00023180"/>
    </source>
</evidence>
<feature type="domain" description="Ig-like" evidence="9">
    <location>
        <begin position="597"/>
        <end position="707"/>
    </location>
</feature>
<dbReference type="PANTHER" id="PTHR11640:SF162">
    <property type="entry name" value="BASAL CELL ADHESION MOLECULE ISOFORM X1-RELATED"/>
    <property type="match status" value="1"/>
</dbReference>
<dbReference type="InterPro" id="IPR036179">
    <property type="entry name" value="Ig-like_dom_sf"/>
</dbReference>
<evidence type="ECO:0000256" key="1">
    <source>
        <dbReference type="ARBA" id="ARBA00004479"/>
    </source>
</evidence>
<dbReference type="InterPro" id="IPR013162">
    <property type="entry name" value="CD80_C2-set"/>
</dbReference>
<dbReference type="SMART" id="SM00409">
    <property type="entry name" value="IG"/>
    <property type="match status" value="4"/>
</dbReference>
<dbReference type="GO" id="GO:0098609">
    <property type="term" value="P:cell-cell adhesion"/>
    <property type="evidence" value="ECO:0007669"/>
    <property type="project" value="TreeGrafter"/>
</dbReference>
<dbReference type="PANTHER" id="PTHR11640">
    <property type="entry name" value="NEPHRIN"/>
    <property type="match status" value="1"/>
</dbReference>
<dbReference type="InterPro" id="IPR013106">
    <property type="entry name" value="Ig_V-set"/>
</dbReference>
<comment type="subcellular location">
    <subcellularLocation>
        <location evidence="1">Membrane</location>
        <topology evidence="1">Single-pass type I membrane protein</topology>
    </subcellularLocation>
</comment>
<feature type="domain" description="Ig-like" evidence="9">
    <location>
        <begin position="709"/>
        <end position="810"/>
    </location>
</feature>
<dbReference type="InterPro" id="IPR007110">
    <property type="entry name" value="Ig-like_dom"/>
</dbReference>
<dbReference type="SUPFAM" id="SSF48726">
    <property type="entry name" value="Immunoglobulin"/>
    <property type="match status" value="4"/>
</dbReference>
<proteinExistence type="predicted"/>
<feature type="transmembrane region" description="Helical" evidence="8">
    <location>
        <begin position="994"/>
        <end position="1015"/>
    </location>
</feature>
<dbReference type="GO" id="GO:0050839">
    <property type="term" value="F:cell adhesion molecule binding"/>
    <property type="evidence" value="ECO:0007669"/>
    <property type="project" value="TreeGrafter"/>
</dbReference>
<dbReference type="InterPro" id="IPR013783">
    <property type="entry name" value="Ig-like_fold"/>
</dbReference>
<sequence>MAFAAIIKKKFLNVQHSIGLRMRSIQQQRIRLEEPDGGESCTEFYLNNAAPLCVLLIVCEGEPAAALASSPRSMNVQHSELLSRTQTQNIAREKPVAARSAAVKPTNGSCAETSFRVRWKKQQRQNLKGKVERQLPFEPQPPPPPITPLVRVWRVAFCMRRDPTPDDAPLLSSQQLPNPDHPSIRNPPCICRMHRTDLLHVMNIGCEFVLLLVRLCSPPRPHRVLPLLGWRLSRGGINCPLIAPLSVQLLPKAEKRSGSFSDLPKRKLSFRRALFRLLPVFAVCLATVTVSVIPRKEVLRGETIRLPCNYTTSAAASTIVVQWFIELADGSRKQVAFKSSQGLDAGTVSERYTIGNDMSLSITQVTADDHKKFICQVTAGAVGTSDAATQVKVFCESGRDRKHLHDRSVAASAVFALQWIVTYLGFKGGEENRWFGGPNHKRPLLSGVKFCTNCIRHMSISRHEGMSLHAESDSRANARVEVELIRTWVLVWKDEQQEESYALKLSFIRVLGLPRDPLFLQRASPAVCEGHFMRSRTTVSVMEGVGCLGPVPLCVWEESSVKSRSGSARVSDGCNNCEREQREWETMIGALRRRELPPMTAGALKLCAAPEKPVVEGNNQNIFVSHKTSPPSEVGKCISRNGHPEPRIIWFKDDTPLPEEKKTTEKTYMLPFLVKEASGLYTMTSTLYMQLIKADAKSVFHCTVEYSMPNNQIKQESSDRFNLSLHYSAENVFFKVKTQGPIKEGDDVEMLCETDGNPQPEFDFMKDENQLTGSRGTLTVKGVSRSDAGIYQCEALDFDAVDVELTKNVNLNVHYIDAMSVTPSGALNASRGDSDSKVLSNNGGLRIESVTLSDGGVYVCAGDVPSVPGLKKQANVILTVIGHPEIDAPVHGSVDKEGRMVSLNCSALGYPAPQFIWKPSGKESVTVSGTRVISTVTLEATAAVLKDGVICEAYNTLGRDSKNFKVSIKQDAEKVNADNTANRAEKQQGGSSSVVIAVVVCVLLLLVLVALLFFLNKKGKLNCGKKDTKEVASGGAKDNIVVEMKSSEKSKEEAGLLKPADQGVEYTRVVVLNVGMVFLRDAALKRTVQHPTDICSELTPSAKTKLRETLDVWWNHLISCVLH</sequence>
<keyword evidence="11" id="KW-1185">Reference proteome</keyword>
<dbReference type="AlphaFoldDB" id="A0A553QTX4"/>
<feature type="transmembrane region" description="Helical" evidence="8">
    <location>
        <begin position="273"/>
        <end position="293"/>
    </location>
</feature>
<dbReference type="OrthoDB" id="10010939at2759"/>
<dbReference type="CDD" id="cd00096">
    <property type="entry name" value="Ig"/>
    <property type="match status" value="1"/>
</dbReference>
<keyword evidence="2 8" id="KW-0812">Transmembrane</keyword>
<keyword evidence="7" id="KW-0393">Immunoglobulin domain</keyword>
<evidence type="ECO:0000259" key="9">
    <source>
        <dbReference type="PROSITE" id="PS50835"/>
    </source>
</evidence>
<name>A0A553QTX4_9TELE</name>
<dbReference type="STRING" id="623744.A0A553QTX4"/>
<evidence type="ECO:0000256" key="4">
    <source>
        <dbReference type="ARBA" id="ARBA00023136"/>
    </source>
</evidence>
<dbReference type="InterPro" id="IPR003599">
    <property type="entry name" value="Ig_sub"/>
</dbReference>
<protein>
    <recommendedName>
        <fullName evidence="9">Ig-like domain-containing protein</fullName>
    </recommendedName>
</protein>
<dbReference type="Pfam" id="PF13927">
    <property type="entry name" value="Ig_3"/>
    <property type="match status" value="1"/>
</dbReference>
<dbReference type="Pfam" id="PF07686">
    <property type="entry name" value="V-set"/>
    <property type="match status" value="1"/>
</dbReference>
<dbReference type="SMART" id="SM00408">
    <property type="entry name" value="IGc2"/>
    <property type="match status" value="2"/>
</dbReference>
<evidence type="ECO:0000313" key="10">
    <source>
        <dbReference type="EMBL" id="TRY93420.1"/>
    </source>
</evidence>
<dbReference type="Gene3D" id="2.60.40.10">
    <property type="entry name" value="Immunoglobulins"/>
    <property type="match status" value="4"/>
</dbReference>
<dbReference type="Pfam" id="PF08205">
    <property type="entry name" value="C2-set_2"/>
    <property type="match status" value="1"/>
</dbReference>
<dbReference type="PROSITE" id="PS50835">
    <property type="entry name" value="IG_LIKE"/>
    <property type="match status" value="4"/>
</dbReference>
<evidence type="ECO:0000256" key="5">
    <source>
        <dbReference type="ARBA" id="ARBA00023157"/>
    </source>
</evidence>
<comment type="caution">
    <text evidence="10">The sequence shown here is derived from an EMBL/GenBank/DDBJ whole genome shotgun (WGS) entry which is preliminary data.</text>
</comment>
<organism evidence="10 11">
    <name type="scientific">Danionella cerebrum</name>
    <dbReference type="NCBI Taxonomy" id="2873325"/>
    <lineage>
        <taxon>Eukaryota</taxon>
        <taxon>Metazoa</taxon>
        <taxon>Chordata</taxon>
        <taxon>Craniata</taxon>
        <taxon>Vertebrata</taxon>
        <taxon>Euteleostomi</taxon>
        <taxon>Actinopterygii</taxon>
        <taxon>Neopterygii</taxon>
        <taxon>Teleostei</taxon>
        <taxon>Ostariophysi</taxon>
        <taxon>Cypriniformes</taxon>
        <taxon>Danionidae</taxon>
        <taxon>Danioninae</taxon>
        <taxon>Danionella</taxon>
    </lineage>
</organism>
<evidence type="ECO:0000256" key="3">
    <source>
        <dbReference type="ARBA" id="ARBA00022989"/>
    </source>
</evidence>
<gene>
    <name evidence="10" type="ORF">DNTS_014254</name>
</gene>
<dbReference type="EMBL" id="SRMA01025540">
    <property type="protein sequence ID" value="TRY93420.1"/>
    <property type="molecule type" value="Genomic_DNA"/>
</dbReference>
<keyword evidence="4 8" id="KW-0472">Membrane</keyword>